<dbReference type="GO" id="GO:0006281">
    <property type="term" value="P:DNA repair"/>
    <property type="evidence" value="ECO:0007669"/>
    <property type="project" value="InterPro"/>
</dbReference>
<accession>A0A4Y8Q647</accession>
<comment type="catalytic activity">
    <reaction evidence="4">
        <text>ATP + (deoxyribonucleotide)n-3'-hydroxyl + 5'-phospho-(deoxyribonucleotide)m = (deoxyribonucleotide)n+m + AMP + diphosphate.</text>
        <dbReference type="EC" id="6.5.1.1"/>
    </reaction>
</comment>
<dbReference type="EC" id="6.5.1.1" evidence="2"/>
<organism evidence="7 8">
    <name type="scientific">Paenibacillus athensensis</name>
    <dbReference type="NCBI Taxonomy" id="1967502"/>
    <lineage>
        <taxon>Bacteria</taxon>
        <taxon>Bacillati</taxon>
        <taxon>Bacillota</taxon>
        <taxon>Bacilli</taxon>
        <taxon>Bacillales</taxon>
        <taxon>Paenibacillaceae</taxon>
        <taxon>Paenibacillus</taxon>
    </lineage>
</organism>
<dbReference type="Gene3D" id="3.30.470.30">
    <property type="entry name" value="DNA ligase/mRNA capping enzyme"/>
    <property type="match status" value="1"/>
</dbReference>
<dbReference type="Gene3D" id="3.30.1490.70">
    <property type="match status" value="1"/>
</dbReference>
<dbReference type="GO" id="GO:0003910">
    <property type="term" value="F:DNA ligase (ATP) activity"/>
    <property type="evidence" value="ECO:0007669"/>
    <property type="project" value="UniProtKB-EC"/>
</dbReference>
<dbReference type="InterPro" id="IPR012340">
    <property type="entry name" value="NA-bd_OB-fold"/>
</dbReference>
<dbReference type="CDD" id="cd07906">
    <property type="entry name" value="Adenylation_DNA_ligase_LigD_LigC"/>
    <property type="match status" value="1"/>
</dbReference>
<dbReference type="InterPro" id="IPR016059">
    <property type="entry name" value="DNA_ligase_ATP-dep_CS"/>
</dbReference>
<reference evidence="7 8" key="1">
    <citation type="submission" date="2017-03" db="EMBL/GenBank/DDBJ databases">
        <title>Isolation of Levoglucosan Utilizing Bacteria.</title>
        <authorList>
            <person name="Arya A.S."/>
        </authorList>
    </citation>
    <scope>NUCLEOTIDE SEQUENCE [LARGE SCALE GENOMIC DNA]</scope>
    <source>
        <strain evidence="7 8">MEC069</strain>
    </source>
</reference>
<dbReference type="InterPro" id="IPR050191">
    <property type="entry name" value="ATP-dep_DNA_ligase"/>
</dbReference>
<dbReference type="Pfam" id="PF01068">
    <property type="entry name" value="DNA_ligase_A_M"/>
    <property type="match status" value="1"/>
</dbReference>
<dbReference type="AlphaFoldDB" id="A0A4Y8Q647"/>
<comment type="similarity">
    <text evidence="1">Belongs to the ATP-dependent DNA ligase family.</text>
</comment>
<keyword evidence="3 7" id="KW-0436">Ligase</keyword>
<dbReference type="EMBL" id="MYFO01000007">
    <property type="protein sequence ID" value="TFE89286.1"/>
    <property type="molecule type" value="Genomic_DNA"/>
</dbReference>
<dbReference type="CDD" id="cd07971">
    <property type="entry name" value="OBF_DNA_ligase_LigD"/>
    <property type="match status" value="1"/>
</dbReference>
<dbReference type="OrthoDB" id="9802472at2"/>
<dbReference type="PANTHER" id="PTHR45674:SF4">
    <property type="entry name" value="DNA LIGASE 1"/>
    <property type="match status" value="1"/>
</dbReference>
<dbReference type="SUPFAM" id="SSF56091">
    <property type="entry name" value="DNA ligase/mRNA capping enzyme, catalytic domain"/>
    <property type="match status" value="1"/>
</dbReference>
<feature type="region of interest" description="Disordered" evidence="5">
    <location>
        <begin position="1"/>
        <end position="23"/>
    </location>
</feature>
<dbReference type="PROSITE" id="PS00697">
    <property type="entry name" value="DNA_LIGASE_A1"/>
    <property type="match status" value="1"/>
</dbReference>
<dbReference type="SUPFAM" id="SSF50249">
    <property type="entry name" value="Nucleic acid-binding proteins"/>
    <property type="match status" value="1"/>
</dbReference>
<dbReference type="Pfam" id="PF04679">
    <property type="entry name" value="DNA_ligase_A_C"/>
    <property type="match status" value="1"/>
</dbReference>
<name>A0A4Y8Q647_9BACL</name>
<evidence type="ECO:0000256" key="3">
    <source>
        <dbReference type="ARBA" id="ARBA00022598"/>
    </source>
</evidence>
<dbReference type="InterPro" id="IPR012309">
    <property type="entry name" value="DNA_ligase_ATP-dep_C"/>
</dbReference>
<evidence type="ECO:0000256" key="5">
    <source>
        <dbReference type="SAM" id="MobiDB-lite"/>
    </source>
</evidence>
<evidence type="ECO:0000256" key="4">
    <source>
        <dbReference type="ARBA" id="ARBA00034003"/>
    </source>
</evidence>
<dbReference type="InterPro" id="IPR012310">
    <property type="entry name" value="DNA_ligase_ATP-dep_cent"/>
</dbReference>
<sequence>MQIGFEPLAPMEPQPADDVPAGDGWQHQIKWDGVRMLVYGNGGVCRLFNRRGGERTLNYPELVQPQSYCRAGSFILDGEIIALGGDGKPSFHEVMRRDGVRRADRVEAARRQVKVAYMAFDLLYADGDWLLDKPLAERQQQLERTLIPSELVQPVAAYDDGAALMALMRQTGMEGVVSKKRDSVYKPGGKSADWLKIKHYRDLIGVIGGYTLNGGQMNALLIGLYDVAGGLHFIGHVGPGRLNREQWRGLSELLLPTATADCPFVRLRPDMRQPIWVTPQYTAKLQFADWRPEEGRTLRQPLLLALTDLPPRSCVFQDGRN</sequence>
<dbReference type="PROSITE" id="PS50160">
    <property type="entry name" value="DNA_LIGASE_A3"/>
    <property type="match status" value="1"/>
</dbReference>
<dbReference type="GO" id="GO:0006310">
    <property type="term" value="P:DNA recombination"/>
    <property type="evidence" value="ECO:0007669"/>
    <property type="project" value="InterPro"/>
</dbReference>
<dbReference type="RefSeq" id="WP_134751322.1">
    <property type="nucleotide sequence ID" value="NZ_MYFO02000005.1"/>
</dbReference>
<evidence type="ECO:0000313" key="8">
    <source>
        <dbReference type="Proteomes" id="UP000298246"/>
    </source>
</evidence>
<evidence type="ECO:0000256" key="2">
    <source>
        <dbReference type="ARBA" id="ARBA00012727"/>
    </source>
</evidence>
<evidence type="ECO:0000256" key="1">
    <source>
        <dbReference type="ARBA" id="ARBA00007572"/>
    </source>
</evidence>
<evidence type="ECO:0000259" key="6">
    <source>
        <dbReference type="PROSITE" id="PS50160"/>
    </source>
</evidence>
<comment type="caution">
    <text evidence="7">The sequence shown here is derived from an EMBL/GenBank/DDBJ whole genome shotgun (WGS) entry which is preliminary data.</text>
</comment>
<dbReference type="Gene3D" id="2.40.50.140">
    <property type="entry name" value="Nucleic acid-binding proteins"/>
    <property type="match status" value="1"/>
</dbReference>
<feature type="domain" description="ATP-dependent DNA ligase family profile" evidence="6">
    <location>
        <begin position="108"/>
        <end position="198"/>
    </location>
</feature>
<protein>
    <recommendedName>
        <fullName evidence="2">DNA ligase (ATP)</fullName>
        <ecNumber evidence="2">6.5.1.1</ecNumber>
    </recommendedName>
</protein>
<evidence type="ECO:0000313" key="7">
    <source>
        <dbReference type="EMBL" id="TFE89286.1"/>
    </source>
</evidence>
<keyword evidence="8" id="KW-1185">Reference proteome</keyword>
<dbReference type="GO" id="GO:0005524">
    <property type="term" value="F:ATP binding"/>
    <property type="evidence" value="ECO:0007669"/>
    <property type="project" value="InterPro"/>
</dbReference>
<dbReference type="Proteomes" id="UP000298246">
    <property type="component" value="Unassembled WGS sequence"/>
</dbReference>
<proteinExistence type="inferred from homology"/>
<dbReference type="PANTHER" id="PTHR45674">
    <property type="entry name" value="DNA LIGASE 1/3 FAMILY MEMBER"/>
    <property type="match status" value="1"/>
</dbReference>
<gene>
    <name evidence="7" type="ORF">B5M42_07440</name>
</gene>